<evidence type="ECO:0000313" key="2">
    <source>
        <dbReference type="EMBL" id="MBU2758625.1"/>
    </source>
</evidence>
<gene>
    <name evidence="2" type="ORF">HAP95_00075</name>
</gene>
<comment type="caution">
    <text evidence="2">The sequence shown here is derived from an EMBL/GenBank/DDBJ whole genome shotgun (WGS) entry which is preliminary data.</text>
</comment>
<sequence length="129" mass="14572">MSRRGLWVVVKDSLITQMQSGHVATVKQSLTVHVDAGRAATTEKSSVVQIPEETPKQWRPCHGVTADHFRGVTKMIKLEVAATCRKFRQVRTEDTRKVTRQTARDHASPQQDEAGLKTLETKIKRRPKT</sequence>
<organism evidence="2 3">
    <name type="scientific">Acidithiobacillus sulfurivorans</name>
    <dbReference type="NCBI Taxonomy" id="1958756"/>
    <lineage>
        <taxon>Bacteria</taxon>
        <taxon>Pseudomonadati</taxon>
        <taxon>Pseudomonadota</taxon>
        <taxon>Acidithiobacillia</taxon>
        <taxon>Acidithiobacillales</taxon>
        <taxon>Acidithiobacillaceae</taxon>
        <taxon>Acidithiobacillus</taxon>
    </lineage>
</organism>
<dbReference type="EMBL" id="JAAOMP010000004">
    <property type="protein sequence ID" value="MBU2758625.1"/>
    <property type="molecule type" value="Genomic_DNA"/>
</dbReference>
<name>A0ABS5ZW02_9PROT</name>
<reference evidence="2 3" key="1">
    <citation type="journal article" date="2021" name="ISME J.">
        <title>Genomic evolution of the class Acidithiobacillia: deep-branching Proteobacteria living in extreme acidic conditions.</title>
        <authorList>
            <person name="Moya-Beltran A."/>
            <person name="Beard S."/>
            <person name="Rojas-Villalobos C."/>
            <person name="Issotta F."/>
            <person name="Gallardo Y."/>
            <person name="Ulloa R."/>
            <person name="Giaveno A."/>
            <person name="Degli Esposti M."/>
            <person name="Johnson D.B."/>
            <person name="Quatrini R."/>
        </authorList>
    </citation>
    <scope>NUCLEOTIDE SEQUENCE [LARGE SCALE GENOMIC DNA]</scope>
    <source>
        <strain evidence="2 3">RW2</strain>
    </source>
</reference>
<keyword evidence="3" id="KW-1185">Reference proteome</keyword>
<evidence type="ECO:0000256" key="1">
    <source>
        <dbReference type="SAM" id="MobiDB-lite"/>
    </source>
</evidence>
<accession>A0ABS5ZW02</accession>
<feature type="compositionally biased region" description="Basic and acidic residues" evidence="1">
    <location>
        <begin position="91"/>
        <end position="107"/>
    </location>
</feature>
<proteinExistence type="predicted"/>
<protein>
    <submittedName>
        <fullName evidence="2">Uncharacterized protein</fullName>
    </submittedName>
</protein>
<evidence type="ECO:0000313" key="3">
    <source>
        <dbReference type="Proteomes" id="UP000755654"/>
    </source>
</evidence>
<dbReference type="Proteomes" id="UP000755654">
    <property type="component" value="Unassembled WGS sequence"/>
</dbReference>
<dbReference type="RefSeq" id="WP_215882436.1">
    <property type="nucleotide sequence ID" value="NZ_JAAOMP010000004.1"/>
</dbReference>
<feature type="region of interest" description="Disordered" evidence="1">
    <location>
        <begin position="91"/>
        <end position="129"/>
    </location>
</feature>